<evidence type="ECO:0000256" key="14">
    <source>
        <dbReference type="SAM" id="MobiDB-lite"/>
    </source>
</evidence>
<dbReference type="InterPro" id="IPR003960">
    <property type="entry name" value="ATPase_AAA_CS"/>
</dbReference>
<dbReference type="InterPro" id="IPR005936">
    <property type="entry name" value="FtsH"/>
</dbReference>
<dbReference type="GO" id="GO:0046872">
    <property type="term" value="F:metal ion binding"/>
    <property type="evidence" value="ECO:0007669"/>
    <property type="project" value="UniProtKB-KW"/>
</dbReference>
<dbReference type="SMART" id="SM00382">
    <property type="entry name" value="AAA"/>
    <property type="match status" value="1"/>
</dbReference>
<evidence type="ECO:0000256" key="1">
    <source>
        <dbReference type="ARBA" id="ARBA00001947"/>
    </source>
</evidence>
<protein>
    <submittedName>
        <fullName evidence="16">ATP-dependent metallopeptidase Hfl</fullName>
    </submittedName>
</protein>
<dbReference type="GO" id="GO:0016887">
    <property type="term" value="F:ATP hydrolysis activity"/>
    <property type="evidence" value="ECO:0007669"/>
    <property type="project" value="InterPro"/>
</dbReference>
<keyword evidence="17" id="KW-1185">Reference proteome</keyword>
<dbReference type="GO" id="GO:0031942">
    <property type="term" value="C:i-AAA complex"/>
    <property type="evidence" value="ECO:0007669"/>
    <property type="project" value="EnsemblFungi"/>
</dbReference>
<feature type="domain" description="AAA+ ATPase" evidence="15">
    <location>
        <begin position="51"/>
        <end position="187"/>
    </location>
</feature>
<dbReference type="FunFam" id="3.40.50.300:FF:000175">
    <property type="entry name" value="ATP-dependent zinc metalloprotease FTSH 4"/>
    <property type="match status" value="1"/>
</dbReference>
<evidence type="ECO:0000256" key="2">
    <source>
        <dbReference type="ARBA" id="ARBA00004370"/>
    </source>
</evidence>
<keyword evidence="12" id="KW-0472">Membrane</keyword>
<evidence type="ECO:0000256" key="4">
    <source>
        <dbReference type="ARBA" id="ARBA00010550"/>
    </source>
</evidence>
<comment type="similarity">
    <text evidence="3">In the C-terminal section; belongs to the peptidase M41 family.</text>
</comment>
<dbReference type="PROSITE" id="PS00674">
    <property type="entry name" value="AAA"/>
    <property type="match status" value="1"/>
</dbReference>
<keyword evidence="11" id="KW-0482">Metalloprotease</keyword>
<reference evidence="16 17" key="1">
    <citation type="journal article" date="2015" name="Genome Biol. Evol.">
        <title>Phylogenomic analyses indicate that early fungi evolved digesting cell walls of algal ancestors of land plants.</title>
        <authorList>
            <person name="Chang Y."/>
            <person name="Wang S."/>
            <person name="Sekimoto S."/>
            <person name="Aerts A.L."/>
            <person name="Choi C."/>
            <person name="Clum A."/>
            <person name="LaButti K.M."/>
            <person name="Lindquist E.A."/>
            <person name="Yee Ngan C."/>
            <person name="Ohm R.A."/>
            <person name="Salamov A.A."/>
            <person name="Grigoriev I.V."/>
            <person name="Spatafora J.W."/>
            <person name="Berbee M.L."/>
        </authorList>
    </citation>
    <scope>NUCLEOTIDE SEQUENCE [LARGE SCALE GENOMIC DNA]</scope>
    <source>
        <strain evidence="16 17">JEL478</strain>
    </source>
</reference>
<feature type="region of interest" description="Disordered" evidence="14">
    <location>
        <begin position="461"/>
        <end position="493"/>
    </location>
</feature>
<dbReference type="OrthoDB" id="1413014at2759"/>
<sequence>MPGPSTVEPSEVQHRITFSDVQGVDEAKGELEEIVAFLKEPKQFMEIGGKLPKGILLFGPPGTGKTHLARAVAGEAGVPFFHMAASEFDELFVGVGARRVRELFAAAKKMAPCIVFIDELDAVGSKRNSRDQTHARQTLNQLLVELDGFSSSEGVILIAATNTPESLDKALTRPGRFDRHVSVPLPDVRGRMRILEVHSKTVSISRDVDMHIIARGTPGFSGADLANLVNQAALKASKEGAKAIRMGDLEWAKDRIIMGAERRTAVITESSKRLTAYHEGGHTLVAMYSSGAMPLHKVTIIPRQGALGLTVQLPETDKYTHTKRELLARIDVCMGGRAAEELIYGPDEITTGASNDLEKATDIAREMIMSFGMSEKFGPVSLVTEATAGQGGSIMSSLSPEGRKAVEAEVKQMLEASYSRAFNLLKSRIVELHRLVDALVEHETLGLDDIKVVVGGGKIKKWDDDHSGQSGTEKSHVVRIPDNVPPSSAPARI</sequence>
<dbReference type="Gene3D" id="3.40.50.300">
    <property type="entry name" value="P-loop containing nucleotide triphosphate hydrolases"/>
    <property type="match status" value="1"/>
</dbReference>
<keyword evidence="5" id="KW-0645">Protease</keyword>
<dbReference type="GO" id="GO:0033619">
    <property type="term" value="P:membrane protein proteolysis"/>
    <property type="evidence" value="ECO:0007669"/>
    <property type="project" value="EnsemblFungi"/>
</dbReference>
<dbReference type="GO" id="GO:0007005">
    <property type="term" value="P:mitochondrion organization"/>
    <property type="evidence" value="ECO:0007669"/>
    <property type="project" value="TreeGrafter"/>
</dbReference>
<dbReference type="PANTHER" id="PTHR23076:SF97">
    <property type="entry name" value="ATP-DEPENDENT ZINC METALLOPROTEASE YME1L1"/>
    <property type="match status" value="1"/>
</dbReference>
<accession>A0A139AJG7</accession>
<dbReference type="CDD" id="cd19501">
    <property type="entry name" value="RecA-like_FtsH"/>
    <property type="match status" value="1"/>
</dbReference>
<dbReference type="GO" id="GO:0030150">
    <property type="term" value="P:protein import into mitochondrial matrix"/>
    <property type="evidence" value="ECO:0007669"/>
    <property type="project" value="EnsemblFungi"/>
</dbReference>
<keyword evidence="8" id="KW-0378">Hydrolase</keyword>
<dbReference type="GO" id="GO:0004176">
    <property type="term" value="F:ATP-dependent peptidase activity"/>
    <property type="evidence" value="ECO:0007669"/>
    <property type="project" value="EnsemblFungi"/>
</dbReference>
<dbReference type="Gene3D" id="1.20.58.760">
    <property type="entry name" value="Peptidase M41"/>
    <property type="match status" value="1"/>
</dbReference>
<comment type="subcellular location">
    <subcellularLocation>
        <location evidence="2">Membrane</location>
    </subcellularLocation>
</comment>
<dbReference type="InterPro" id="IPR041569">
    <property type="entry name" value="AAA_lid_3"/>
</dbReference>
<dbReference type="GO" id="GO:0141164">
    <property type="term" value="P:mitochondrial protein quality control"/>
    <property type="evidence" value="ECO:0007669"/>
    <property type="project" value="EnsemblFungi"/>
</dbReference>
<dbReference type="FunFam" id="1.20.58.760:FF:000001">
    <property type="entry name" value="ATP-dependent zinc metalloprotease FtsH"/>
    <property type="match status" value="1"/>
</dbReference>
<evidence type="ECO:0000256" key="9">
    <source>
        <dbReference type="ARBA" id="ARBA00022833"/>
    </source>
</evidence>
<feature type="compositionally biased region" description="Pro residues" evidence="14">
    <location>
        <begin position="483"/>
        <end position="493"/>
    </location>
</feature>
<dbReference type="InterPro" id="IPR003593">
    <property type="entry name" value="AAA+_ATPase"/>
</dbReference>
<comment type="similarity">
    <text evidence="13">Belongs to the AAA ATPase family.</text>
</comment>
<comment type="similarity">
    <text evidence="4">In the N-terminal section; belongs to the AAA ATPase family.</text>
</comment>
<keyword evidence="10 13" id="KW-0067">ATP-binding</keyword>
<dbReference type="Gene3D" id="1.10.8.60">
    <property type="match status" value="1"/>
</dbReference>
<dbReference type="HAMAP" id="MF_01458">
    <property type="entry name" value="FtsH"/>
    <property type="match status" value="1"/>
</dbReference>
<evidence type="ECO:0000256" key="8">
    <source>
        <dbReference type="ARBA" id="ARBA00022801"/>
    </source>
</evidence>
<evidence type="ECO:0000256" key="3">
    <source>
        <dbReference type="ARBA" id="ARBA00010044"/>
    </source>
</evidence>
<evidence type="ECO:0000259" key="15">
    <source>
        <dbReference type="SMART" id="SM00382"/>
    </source>
</evidence>
<dbReference type="Pfam" id="PF17862">
    <property type="entry name" value="AAA_lid_3"/>
    <property type="match status" value="1"/>
</dbReference>
<dbReference type="GO" id="GO:0006457">
    <property type="term" value="P:protein folding"/>
    <property type="evidence" value="ECO:0007669"/>
    <property type="project" value="EnsemblFungi"/>
</dbReference>
<evidence type="ECO:0000256" key="5">
    <source>
        <dbReference type="ARBA" id="ARBA00022670"/>
    </source>
</evidence>
<evidence type="ECO:0000256" key="7">
    <source>
        <dbReference type="ARBA" id="ARBA00022741"/>
    </source>
</evidence>
<comment type="cofactor">
    <cofactor evidence="1">
        <name>Zn(2+)</name>
        <dbReference type="ChEBI" id="CHEBI:29105"/>
    </cofactor>
</comment>
<dbReference type="AlphaFoldDB" id="A0A139AJG7"/>
<dbReference type="PANTHER" id="PTHR23076">
    <property type="entry name" value="METALLOPROTEASE M41 FTSH"/>
    <property type="match status" value="1"/>
</dbReference>
<dbReference type="STRING" id="1344416.A0A139AJG7"/>
<proteinExistence type="inferred from homology"/>
<dbReference type="GO" id="GO:0045041">
    <property type="term" value="P:protein import into mitochondrial intermembrane space"/>
    <property type="evidence" value="ECO:0007669"/>
    <property type="project" value="EnsemblFungi"/>
</dbReference>
<keyword evidence="6" id="KW-0479">Metal-binding</keyword>
<dbReference type="EMBL" id="KQ965750">
    <property type="protein sequence ID" value="KXS16848.1"/>
    <property type="molecule type" value="Genomic_DNA"/>
</dbReference>
<evidence type="ECO:0000313" key="17">
    <source>
        <dbReference type="Proteomes" id="UP000070544"/>
    </source>
</evidence>
<evidence type="ECO:0000256" key="6">
    <source>
        <dbReference type="ARBA" id="ARBA00022723"/>
    </source>
</evidence>
<keyword evidence="7 13" id="KW-0547">Nucleotide-binding</keyword>
<evidence type="ECO:0000313" key="16">
    <source>
        <dbReference type="EMBL" id="KXS16848.1"/>
    </source>
</evidence>
<dbReference type="FunFam" id="1.10.8.60:FF:000001">
    <property type="entry name" value="ATP-dependent zinc metalloprotease FtsH"/>
    <property type="match status" value="1"/>
</dbReference>
<dbReference type="InterPro" id="IPR000642">
    <property type="entry name" value="Peptidase_M41"/>
</dbReference>
<evidence type="ECO:0000256" key="12">
    <source>
        <dbReference type="ARBA" id="ARBA00023136"/>
    </source>
</evidence>
<dbReference type="InterPro" id="IPR027417">
    <property type="entry name" value="P-loop_NTPase"/>
</dbReference>
<dbReference type="GO" id="GO:0004222">
    <property type="term" value="F:metalloendopeptidase activity"/>
    <property type="evidence" value="ECO:0007669"/>
    <property type="project" value="InterPro"/>
</dbReference>
<dbReference type="Pfam" id="PF00004">
    <property type="entry name" value="AAA"/>
    <property type="match status" value="1"/>
</dbReference>
<gene>
    <name evidence="16" type="ORF">M427DRAFT_97547</name>
</gene>
<dbReference type="GO" id="GO:0005524">
    <property type="term" value="F:ATP binding"/>
    <property type="evidence" value="ECO:0007669"/>
    <property type="project" value="UniProtKB-KW"/>
</dbReference>
<dbReference type="InterPro" id="IPR037219">
    <property type="entry name" value="Peptidase_M41-like"/>
</dbReference>
<dbReference type="SUPFAM" id="SSF52540">
    <property type="entry name" value="P-loop containing nucleoside triphosphate hydrolases"/>
    <property type="match status" value="1"/>
</dbReference>
<evidence type="ECO:0000256" key="13">
    <source>
        <dbReference type="RuleBase" id="RU003651"/>
    </source>
</evidence>
<name>A0A139AJG7_GONPJ</name>
<dbReference type="Pfam" id="PF01434">
    <property type="entry name" value="Peptidase_M41"/>
    <property type="match status" value="1"/>
</dbReference>
<keyword evidence="9" id="KW-0862">Zinc</keyword>
<dbReference type="SUPFAM" id="SSF140990">
    <property type="entry name" value="FtsH protease domain-like"/>
    <property type="match status" value="1"/>
</dbReference>
<organism evidence="16 17">
    <name type="scientific">Gonapodya prolifera (strain JEL478)</name>
    <name type="common">Monoblepharis prolifera</name>
    <dbReference type="NCBI Taxonomy" id="1344416"/>
    <lineage>
        <taxon>Eukaryota</taxon>
        <taxon>Fungi</taxon>
        <taxon>Fungi incertae sedis</taxon>
        <taxon>Chytridiomycota</taxon>
        <taxon>Chytridiomycota incertae sedis</taxon>
        <taxon>Monoblepharidomycetes</taxon>
        <taxon>Monoblepharidales</taxon>
        <taxon>Gonapodyaceae</taxon>
        <taxon>Gonapodya</taxon>
    </lineage>
</organism>
<dbReference type="Proteomes" id="UP000070544">
    <property type="component" value="Unassembled WGS sequence"/>
</dbReference>
<evidence type="ECO:0000256" key="10">
    <source>
        <dbReference type="ARBA" id="ARBA00022840"/>
    </source>
</evidence>
<evidence type="ECO:0000256" key="11">
    <source>
        <dbReference type="ARBA" id="ARBA00023049"/>
    </source>
</evidence>
<dbReference type="OMA" id="MSHFEWA"/>
<dbReference type="NCBIfam" id="TIGR01241">
    <property type="entry name" value="FtsH_fam"/>
    <property type="match status" value="1"/>
</dbReference>
<dbReference type="InterPro" id="IPR003959">
    <property type="entry name" value="ATPase_AAA_core"/>
</dbReference>